<dbReference type="EMBL" id="CP061799">
    <property type="protein sequence ID" value="QTA83429.1"/>
    <property type="molecule type" value="Genomic_DNA"/>
</dbReference>
<feature type="binding site" evidence="7">
    <location>
        <position position="73"/>
    </location>
    <ligand>
        <name>Zn(2+)</name>
        <dbReference type="ChEBI" id="CHEBI:29105"/>
        <note>catalytic</note>
    </ligand>
</feature>
<proteinExistence type="inferred from homology"/>
<keyword evidence="7" id="KW-0690">Ribosome biogenesis</keyword>
<dbReference type="Proteomes" id="UP000663720">
    <property type="component" value="Chromosome"/>
</dbReference>
<dbReference type="InterPro" id="IPR020549">
    <property type="entry name" value="YbeY_CS"/>
</dbReference>
<dbReference type="GO" id="GO:0006364">
    <property type="term" value="P:rRNA processing"/>
    <property type="evidence" value="ECO:0007669"/>
    <property type="project" value="UniProtKB-UniRule"/>
</dbReference>
<keyword evidence="9" id="KW-1185">Reference proteome</keyword>
<comment type="cofactor">
    <cofactor evidence="7">
        <name>Zn(2+)</name>
        <dbReference type="ChEBI" id="CHEBI:29105"/>
    </cofactor>
    <text evidence="7">Binds 1 zinc ion.</text>
</comment>
<dbReference type="Gene3D" id="3.40.390.30">
    <property type="entry name" value="Metalloproteases ('zincins'), catalytic domain"/>
    <property type="match status" value="1"/>
</dbReference>
<dbReference type="InterPro" id="IPR023091">
    <property type="entry name" value="MetalPrtase_cat_dom_sf_prd"/>
</dbReference>
<keyword evidence="3 7" id="KW-0479">Metal-binding</keyword>
<comment type="similarity">
    <text evidence="1 7">Belongs to the endoribonuclease YbeY family.</text>
</comment>
<keyword evidence="7" id="KW-0698">rRNA processing</keyword>
<dbReference type="GO" id="GO:0008270">
    <property type="term" value="F:zinc ion binding"/>
    <property type="evidence" value="ECO:0007669"/>
    <property type="project" value="UniProtKB-UniRule"/>
</dbReference>
<dbReference type="SUPFAM" id="SSF55486">
    <property type="entry name" value="Metalloproteases ('zincins'), catalytic domain"/>
    <property type="match status" value="1"/>
</dbReference>
<evidence type="ECO:0000256" key="7">
    <source>
        <dbReference type="HAMAP-Rule" id="MF_00009"/>
    </source>
</evidence>
<dbReference type="PANTHER" id="PTHR46986:SF1">
    <property type="entry name" value="ENDORIBONUCLEASE YBEY, CHLOROPLASTIC"/>
    <property type="match status" value="1"/>
</dbReference>
<evidence type="ECO:0000256" key="3">
    <source>
        <dbReference type="ARBA" id="ARBA00022723"/>
    </source>
</evidence>
<evidence type="ECO:0000256" key="5">
    <source>
        <dbReference type="ARBA" id="ARBA00022801"/>
    </source>
</evidence>
<sequence>MITDDLEIEIFNQDYLNRQGPTNVISFPMQQGDFSEITPYLLGDVVISMDTAQREAENMNITIEERFNELLVHGILHLFGYDHEKSVEDNARMEDKTFEILDIIKFSSFNPGEQP</sequence>
<evidence type="ECO:0000313" key="9">
    <source>
        <dbReference type="Proteomes" id="UP000663720"/>
    </source>
</evidence>
<name>A0A975GJD1_9BACT</name>
<reference evidence="8" key="1">
    <citation type="journal article" date="2021" name="Microb. Physiol.">
        <title>Proteogenomic Insights into the Physiology of Marine, Sulfate-Reducing, Filamentous Desulfonema limicola and Desulfonema magnum.</title>
        <authorList>
            <person name="Schnaars V."/>
            <person name="Wohlbrand L."/>
            <person name="Scheve S."/>
            <person name="Hinrichs C."/>
            <person name="Reinhardt R."/>
            <person name="Rabus R."/>
        </authorList>
    </citation>
    <scope>NUCLEOTIDE SEQUENCE</scope>
    <source>
        <strain evidence="8">5ac10</strain>
    </source>
</reference>
<dbReference type="HAMAP" id="MF_00009">
    <property type="entry name" value="Endoribonucl_YbeY"/>
    <property type="match status" value="1"/>
</dbReference>
<keyword evidence="6 7" id="KW-0862">Zinc</keyword>
<evidence type="ECO:0000256" key="6">
    <source>
        <dbReference type="ARBA" id="ARBA00022833"/>
    </source>
</evidence>
<dbReference type="GO" id="GO:0004222">
    <property type="term" value="F:metalloendopeptidase activity"/>
    <property type="evidence" value="ECO:0007669"/>
    <property type="project" value="InterPro"/>
</dbReference>
<organism evidence="8 9">
    <name type="scientific">Desulfonema limicola</name>
    <dbReference type="NCBI Taxonomy" id="45656"/>
    <lineage>
        <taxon>Bacteria</taxon>
        <taxon>Pseudomonadati</taxon>
        <taxon>Thermodesulfobacteriota</taxon>
        <taxon>Desulfobacteria</taxon>
        <taxon>Desulfobacterales</taxon>
        <taxon>Desulfococcaceae</taxon>
        <taxon>Desulfonema</taxon>
    </lineage>
</organism>
<dbReference type="KEGG" id="dli:dnl_58360"/>
<feature type="binding site" evidence="7">
    <location>
        <position position="77"/>
    </location>
    <ligand>
        <name>Zn(2+)</name>
        <dbReference type="ChEBI" id="CHEBI:29105"/>
        <note>catalytic</note>
    </ligand>
</feature>
<keyword evidence="4 7" id="KW-0255">Endonuclease</keyword>
<dbReference type="InterPro" id="IPR002036">
    <property type="entry name" value="YbeY"/>
</dbReference>
<protein>
    <recommendedName>
        <fullName evidence="7">Endoribonuclease YbeY</fullName>
        <ecNumber evidence="7">3.1.-.-</ecNumber>
    </recommendedName>
</protein>
<keyword evidence="5 7" id="KW-0378">Hydrolase</keyword>
<dbReference type="GO" id="GO:0005737">
    <property type="term" value="C:cytoplasm"/>
    <property type="evidence" value="ECO:0007669"/>
    <property type="project" value="UniProtKB-SubCell"/>
</dbReference>
<comment type="function">
    <text evidence="7">Single strand-specific metallo-endoribonuclease involved in late-stage 70S ribosome quality control and in maturation of the 3' terminus of the 16S rRNA.</text>
</comment>
<accession>A0A975GJD1</accession>
<dbReference type="PROSITE" id="PS01306">
    <property type="entry name" value="UPF0054"/>
    <property type="match status" value="1"/>
</dbReference>
<dbReference type="PANTHER" id="PTHR46986">
    <property type="entry name" value="ENDORIBONUCLEASE YBEY, CHLOROPLASTIC"/>
    <property type="match status" value="1"/>
</dbReference>
<evidence type="ECO:0000313" key="8">
    <source>
        <dbReference type="EMBL" id="QTA83429.1"/>
    </source>
</evidence>
<dbReference type="Pfam" id="PF02130">
    <property type="entry name" value="YbeY"/>
    <property type="match status" value="1"/>
</dbReference>
<feature type="binding site" evidence="7">
    <location>
        <position position="83"/>
    </location>
    <ligand>
        <name>Zn(2+)</name>
        <dbReference type="ChEBI" id="CHEBI:29105"/>
        <note>catalytic</note>
    </ligand>
</feature>
<evidence type="ECO:0000256" key="1">
    <source>
        <dbReference type="ARBA" id="ARBA00010875"/>
    </source>
</evidence>
<evidence type="ECO:0000256" key="2">
    <source>
        <dbReference type="ARBA" id="ARBA00022722"/>
    </source>
</evidence>
<gene>
    <name evidence="7 8" type="primary">ybeY</name>
    <name evidence="8" type="ORF">dnl_58360</name>
</gene>
<dbReference type="EC" id="3.1.-.-" evidence="7"/>
<keyword evidence="7" id="KW-0963">Cytoplasm</keyword>
<comment type="subcellular location">
    <subcellularLocation>
        <location evidence="7">Cytoplasm</location>
    </subcellularLocation>
</comment>
<evidence type="ECO:0000256" key="4">
    <source>
        <dbReference type="ARBA" id="ARBA00022759"/>
    </source>
</evidence>
<dbReference type="NCBIfam" id="TIGR00043">
    <property type="entry name" value="rRNA maturation RNase YbeY"/>
    <property type="match status" value="1"/>
</dbReference>
<keyword evidence="2 7" id="KW-0540">Nuclease</keyword>
<dbReference type="AlphaFoldDB" id="A0A975GJD1"/>
<dbReference type="GO" id="GO:0004521">
    <property type="term" value="F:RNA endonuclease activity"/>
    <property type="evidence" value="ECO:0007669"/>
    <property type="project" value="UniProtKB-UniRule"/>
</dbReference>